<dbReference type="Pfam" id="PF04379">
    <property type="entry name" value="DUF525"/>
    <property type="match status" value="1"/>
</dbReference>
<feature type="domain" description="ApaG" evidence="3">
    <location>
        <begin position="301"/>
        <end position="442"/>
    </location>
</feature>
<dbReference type="AlphaFoldDB" id="A0AAV3NZL1"/>
<dbReference type="Gene3D" id="1.20.1280.50">
    <property type="match status" value="1"/>
</dbReference>
<reference evidence="4 5" key="1">
    <citation type="submission" date="2024-01" db="EMBL/GenBank/DDBJ databases">
        <title>The complete chloroplast genome sequence of Lithospermum erythrorhizon: insights into the phylogenetic relationship among Boraginaceae species and the maternal lineages of purple gromwells.</title>
        <authorList>
            <person name="Okada T."/>
            <person name="Watanabe K."/>
        </authorList>
    </citation>
    <scope>NUCLEOTIDE SEQUENCE [LARGE SCALE GENOMIC DNA]</scope>
</reference>
<dbReference type="EMBL" id="BAABME010000640">
    <property type="protein sequence ID" value="GAA0144403.1"/>
    <property type="molecule type" value="Genomic_DNA"/>
</dbReference>
<dbReference type="InterPro" id="IPR007474">
    <property type="entry name" value="ApaG_domain"/>
</dbReference>
<dbReference type="PANTHER" id="PTHR47463:SF2">
    <property type="entry name" value="F-BOX PROTEIN SKIP16"/>
    <property type="match status" value="1"/>
</dbReference>
<dbReference type="SUPFAM" id="SSF81383">
    <property type="entry name" value="F-box domain"/>
    <property type="match status" value="1"/>
</dbReference>
<evidence type="ECO:0000313" key="4">
    <source>
        <dbReference type="EMBL" id="GAA0144403.1"/>
    </source>
</evidence>
<evidence type="ECO:0000313" key="5">
    <source>
        <dbReference type="Proteomes" id="UP001454036"/>
    </source>
</evidence>
<keyword evidence="2" id="KW-0833">Ubl conjugation pathway</keyword>
<comment type="caution">
    <text evidence="4">The sequence shown here is derived from an EMBL/GenBank/DDBJ whole genome shotgun (WGS) entry which is preliminary data.</text>
</comment>
<dbReference type="InterPro" id="IPR036047">
    <property type="entry name" value="F-box-like_dom_sf"/>
</dbReference>
<organism evidence="4 5">
    <name type="scientific">Lithospermum erythrorhizon</name>
    <name type="common">Purple gromwell</name>
    <name type="synonym">Lithospermum officinale var. erythrorhizon</name>
    <dbReference type="NCBI Taxonomy" id="34254"/>
    <lineage>
        <taxon>Eukaryota</taxon>
        <taxon>Viridiplantae</taxon>
        <taxon>Streptophyta</taxon>
        <taxon>Embryophyta</taxon>
        <taxon>Tracheophyta</taxon>
        <taxon>Spermatophyta</taxon>
        <taxon>Magnoliopsida</taxon>
        <taxon>eudicotyledons</taxon>
        <taxon>Gunneridae</taxon>
        <taxon>Pentapetalae</taxon>
        <taxon>asterids</taxon>
        <taxon>lamiids</taxon>
        <taxon>Boraginales</taxon>
        <taxon>Boraginaceae</taxon>
        <taxon>Boraginoideae</taxon>
        <taxon>Lithospermeae</taxon>
        <taxon>Lithospermum</taxon>
    </lineage>
</organism>
<name>A0AAV3NZL1_LITER</name>
<dbReference type="Proteomes" id="UP001454036">
    <property type="component" value="Unassembled WGS sequence"/>
</dbReference>
<evidence type="ECO:0000256" key="2">
    <source>
        <dbReference type="ARBA" id="ARBA00022786"/>
    </source>
</evidence>
<protein>
    <recommendedName>
        <fullName evidence="3">ApaG domain-containing protein</fullName>
    </recommendedName>
</protein>
<gene>
    <name evidence="4" type="ORF">LIER_04860</name>
</gene>
<evidence type="ECO:0000256" key="1">
    <source>
        <dbReference type="ARBA" id="ARBA00004906"/>
    </source>
</evidence>
<dbReference type="InterPro" id="IPR037883">
    <property type="entry name" value="Knr4/Smi1-like_sf"/>
</dbReference>
<evidence type="ECO:0000259" key="3">
    <source>
        <dbReference type="PROSITE" id="PS51087"/>
    </source>
</evidence>
<dbReference type="SUPFAM" id="SSF160631">
    <property type="entry name" value="SMI1/KNR4-like"/>
    <property type="match status" value="1"/>
</dbReference>
<dbReference type="SUPFAM" id="SSF110069">
    <property type="entry name" value="ApaG-like"/>
    <property type="match status" value="1"/>
</dbReference>
<comment type="pathway">
    <text evidence="1">Protein modification; protein ubiquitination.</text>
</comment>
<dbReference type="PANTHER" id="PTHR47463">
    <property type="entry name" value="F-BOX PROTEIN SKIP16"/>
    <property type="match status" value="1"/>
</dbReference>
<proteinExistence type="predicted"/>
<dbReference type="InterPro" id="IPR001810">
    <property type="entry name" value="F-box_dom"/>
</dbReference>
<dbReference type="InterPro" id="IPR036767">
    <property type="entry name" value="ApaG_sf"/>
</dbReference>
<accession>A0AAV3NZL1</accession>
<keyword evidence="5" id="KW-1185">Reference proteome</keyword>
<dbReference type="Gene3D" id="2.60.40.1470">
    <property type="entry name" value="ApaG domain"/>
    <property type="match status" value="1"/>
</dbReference>
<dbReference type="PROSITE" id="PS51087">
    <property type="entry name" value="APAG"/>
    <property type="match status" value="1"/>
</dbReference>
<sequence length="442" mass="49977">MAVECVGDLGMQIILSKLTPEEVASVACVNRRFKIWASDDSIWAKFCSDHLHLSSPVDHLHNPLPSFKASYQSWRKEFRMYPWPLVLRVKQCWKDIKDWLSTNFPEVLGTLRKGASEDDISLLESSLKVRLPVCTRVLYRFCDGQEITSKEFNGRKFKNLLGLIGGYSFYEHLVNVFLFSLSRMISETKDIIRQMGFGQKSNYVVVAASLFNEKIFFLNCNNGQLYVGTRNLITDGEMIPCVPKELISSIHGVKGSQPQDAMLLWLEEHAHRLQSGVVKVRQEKKFRSINLFPEDPPLCSTAVTNGVKVRSSAVLAPEYCDLQDDSEKFFFSYSIRLSLVPEGCIINGINFSSCQLYWRHWIIRANDTVVSDVNGEAVIGKYPILQPGAEEFIYESCTPLPSSSGSIEGAFTFVPGRLADPKDSPFLVEVARVPLQVPDYIF</sequence>
<dbReference type="Pfam" id="PF12937">
    <property type="entry name" value="F-box-like"/>
    <property type="match status" value="1"/>
</dbReference>